<reference evidence="1" key="1">
    <citation type="submission" date="2018-02" db="EMBL/GenBank/DDBJ databases">
        <title>Rhizophora mucronata_Transcriptome.</title>
        <authorList>
            <person name="Meera S.P."/>
            <person name="Sreeshan A."/>
            <person name="Augustine A."/>
        </authorList>
    </citation>
    <scope>NUCLEOTIDE SEQUENCE</scope>
    <source>
        <tissue evidence="1">Leaf</tissue>
    </source>
</reference>
<dbReference type="AlphaFoldDB" id="A0A2P2P5G5"/>
<protein>
    <submittedName>
        <fullName evidence="1">Uncharacterized protein</fullName>
    </submittedName>
</protein>
<accession>A0A2P2P5G5</accession>
<sequence length="59" mass="6665">MMFSCPKIRVGKNAHASKPTTSKFHQEEKGEENEDTGTCLWCTKTHLFCLRNPFGSNSC</sequence>
<name>A0A2P2P5G5_RHIMU</name>
<dbReference type="EMBL" id="GGEC01069409">
    <property type="protein sequence ID" value="MBX49893.1"/>
    <property type="molecule type" value="Transcribed_RNA"/>
</dbReference>
<organism evidence="1">
    <name type="scientific">Rhizophora mucronata</name>
    <name type="common">Asiatic mangrove</name>
    <dbReference type="NCBI Taxonomy" id="61149"/>
    <lineage>
        <taxon>Eukaryota</taxon>
        <taxon>Viridiplantae</taxon>
        <taxon>Streptophyta</taxon>
        <taxon>Embryophyta</taxon>
        <taxon>Tracheophyta</taxon>
        <taxon>Spermatophyta</taxon>
        <taxon>Magnoliopsida</taxon>
        <taxon>eudicotyledons</taxon>
        <taxon>Gunneridae</taxon>
        <taxon>Pentapetalae</taxon>
        <taxon>rosids</taxon>
        <taxon>fabids</taxon>
        <taxon>Malpighiales</taxon>
        <taxon>Rhizophoraceae</taxon>
        <taxon>Rhizophora</taxon>
    </lineage>
</organism>
<evidence type="ECO:0000313" key="1">
    <source>
        <dbReference type="EMBL" id="MBX49893.1"/>
    </source>
</evidence>
<proteinExistence type="predicted"/>